<protein>
    <submittedName>
        <fullName evidence="1">Uncharacterized protein</fullName>
    </submittedName>
</protein>
<gene>
    <name evidence="2" type="ORF">Syun_012351</name>
    <name evidence="1" type="ORF">Syun_029096</name>
</gene>
<dbReference type="AlphaFoldDB" id="A0AAP0E9B2"/>
<reference evidence="1 3" key="1">
    <citation type="submission" date="2024-01" db="EMBL/GenBank/DDBJ databases">
        <title>Genome assemblies of Stephania.</title>
        <authorList>
            <person name="Yang L."/>
        </authorList>
    </citation>
    <scope>NUCLEOTIDE SEQUENCE [LARGE SCALE GENOMIC DNA]</scope>
    <source>
        <strain evidence="1">YNDBR</strain>
        <tissue evidence="1">Leaf</tissue>
    </source>
</reference>
<name>A0AAP0E9B2_9MAGN</name>
<evidence type="ECO:0000313" key="1">
    <source>
        <dbReference type="EMBL" id="KAK9086702.1"/>
    </source>
</evidence>
<dbReference type="Proteomes" id="UP001420932">
    <property type="component" value="Unassembled WGS sequence"/>
</dbReference>
<dbReference type="EMBL" id="JBBNAF010000005">
    <property type="protein sequence ID" value="KAK9142951.1"/>
    <property type="molecule type" value="Genomic_DNA"/>
</dbReference>
<accession>A0AAP0E9B2</accession>
<evidence type="ECO:0000313" key="2">
    <source>
        <dbReference type="EMBL" id="KAK9142951.1"/>
    </source>
</evidence>
<comment type="caution">
    <text evidence="1">The sequence shown here is derived from an EMBL/GenBank/DDBJ whole genome shotgun (WGS) entry which is preliminary data.</text>
</comment>
<keyword evidence="3" id="KW-1185">Reference proteome</keyword>
<organism evidence="1 3">
    <name type="scientific">Stephania yunnanensis</name>
    <dbReference type="NCBI Taxonomy" id="152371"/>
    <lineage>
        <taxon>Eukaryota</taxon>
        <taxon>Viridiplantae</taxon>
        <taxon>Streptophyta</taxon>
        <taxon>Embryophyta</taxon>
        <taxon>Tracheophyta</taxon>
        <taxon>Spermatophyta</taxon>
        <taxon>Magnoliopsida</taxon>
        <taxon>Ranunculales</taxon>
        <taxon>Menispermaceae</taxon>
        <taxon>Menispermoideae</taxon>
        <taxon>Cissampelideae</taxon>
        <taxon>Stephania</taxon>
    </lineage>
</organism>
<proteinExistence type="predicted"/>
<dbReference type="EMBL" id="JBBNAF010000013">
    <property type="protein sequence ID" value="KAK9086702.1"/>
    <property type="molecule type" value="Genomic_DNA"/>
</dbReference>
<evidence type="ECO:0000313" key="3">
    <source>
        <dbReference type="Proteomes" id="UP001420932"/>
    </source>
</evidence>
<sequence length="54" mass="6426">MHEQYLNPILSIFELKKRNNYKIYIEEVTCMNRTTSQNLFGHLGLSIPLICHFL</sequence>